<comment type="caution">
    <text evidence="3">The sequence shown here is derived from an EMBL/GenBank/DDBJ whole genome shotgun (WGS) entry which is preliminary data.</text>
</comment>
<feature type="compositionally biased region" description="Low complexity" evidence="1">
    <location>
        <begin position="81"/>
        <end position="93"/>
    </location>
</feature>
<gene>
    <name evidence="3" type="ORF">POCTA_138.1.T0790088</name>
</gene>
<feature type="region of interest" description="Disordered" evidence="1">
    <location>
        <begin position="147"/>
        <end position="178"/>
    </location>
</feature>
<evidence type="ECO:0000259" key="2">
    <source>
        <dbReference type="Pfam" id="PF01167"/>
    </source>
</evidence>
<keyword evidence="4" id="KW-1185">Reference proteome</keyword>
<feature type="compositionally biased region" description="Low complexity" evidence="1">
    <location>
        <begin position="151"/>
        <end position="169"/>
    </location>
</feature>
<evidence type="ECO:0000313" key="3">
    <source>
        <dbReference type="EMBL" id="CAD8182552.1"/>
    </source>
</evidence>
<name>A0A8S1W2Q4_PAROT</name>
<dbReference type="AlphaFoldDB" id="A0A8S1W2Q4"/>
<protein>
    <recommendedName>
        <fullName evidence="2">Tubby C-terminal domain-containing protein</fullName>
    </recommendedName>
</protein>
<reference evidence="3" key="1">
    <citation type="submission" date="2021-01" db="EMBL/GenBank/DDBJ databases">
        <authorList>
            <consortium name="Genoscope - CEA"/>
            <person name="William W."/>
        </authorList>
    </citation>
    <scope>NUCLEOTIDE SEQUENCE</scope>
</reference>
<dbReference type="OrthoDB" id="8775810at2759"/>
<feature type="domain" description="Tubby C-terminal" evidence="2">
    <location>
        <begin position="203"/>
        <end position="440"/>
    </location>
</feature>
<dbReference type="Pfam" id="PF01167">
    <property type="entry name" value="Tub"/>
    <property type="match status" value="1"/>
</dbReference>
<dbReference type="InterPro" id="IPR000007">
    <property type="entry name" value="Tubby_C"/>
</dbReference>
<dbReference type="PANTHER" id="PTHR16517">
    <property type="entry name" value="TUBBY-RELATED"/>
    <property type="match status" value="1"/>
</dbReference>
<proteinExistence type="predicted"/>
<feature type="compositionally biased region" description="Basic and acidic residues" evidence="1">
    <location>
        <begin position="94"/>
        <end position="113"/>
    </location>
</feature>
<sequence>MSRKDSEDEGIIQFDEDDNQQDNQNTTSAKQQPIKIRKESEDEEIIHEPGMQQINQQEQELTKYRLNRPKTSGQEMKIKQSEQSQNQFEQIQQPREHQSEESSNNTEEREEHNQSIINLQSEMGEQVEVDDIDQQVQPQSLQLQRIEDNDQQPQSQEIQLSQQQPPQSSNTQRHVTVNPFPQKLEIDYVRDQMKGQDKGRQFLTTPLKENRTLQCYIKRDKSGLARLYPVYHVYTTDGDVYLFSAKKVVMNTSSNYVISMEKKEFSTRKPCFLGKVRSNFLGTEFILWDEGKNFKKCKDTTLIRNQLGVVYYESHIMQNKCPRKMKVLLPKVGEMNIPKMFQPLHDKEGIQYDYQYNKRDFIEEFVNKPPRWDTKMKAHVLNFYGRVDQPSVKNFQLVKPDNHQFIYLQFGRVDDLLFNVDFCFPLSPLQAFQICVTSFDFKFACE</sequence>
<evidence type="ECO:0000256" key="1">
    <source>
        <dbReference type="SAM" id="MobiDB-lite"/>
    </source>
</evidence>
<dbReference type="EMBL" id="CAJJDP010000078">
    <property type="protein sequence ID" value="CAD8182552.1"/>
    <property type="molecule type" value="Genomic_DNA"/>
</dbReference>
<accession>A0A8S1W2Q4</accession>
<dbReference type="PANTHER" id="PTHR16517:SF7">
    <property type="entry name" value="PROTEIN KING TUBBY"/>
    <property type="match status" value="1"/>
</dbReference>
<evidence type="ECO:0000313" key="4">
    <source>
        <dbReference type="Proteomes" id="UP000683925"/>
    </source>
</evidence>
<feature type="region of interest" description="Disordered" evidence="1">
    <location>
        <begin position="1"/>
        <end position="113"/>
    </location>
</feature>
<organism evidence="3 4">
    <name type="scientific">Paramecium octaurelia</name>
    <dbReference type="NCBI Taxonomy" id="43137"/>
    <lineage>
        <taxon>Eukaryota</taxon>
        <taxon>Sar</taxon>
        <taxon>Alveolata</taxon>
        <taxon>Ciliophora</taxon>
        <taxon>Intramacronucleata</taxon>
        <taxon>Oligohymenophorea</taxon>
        <taxon>Peniculida</taxon>
        <taxon>Parameciidae</taxon>
        <taxon>Paramecium</taxon>
    </lineage>
</organism>
<dbReference type="Proteomes" id="UP000683925">
    <property type="component" value="Unassembled WGS sequence"/>
</dbReference>
<dbReference type="OMA" id="HIMQNKC"/>
<feature type="compositionally biased region" description="Acidic residues" evidence="1">
    <location>
        <begin position="7"/>
        <end position="20"/>
    </location>
</feature>